<accession>A0A150GGQ3</accession>
<dbReference type="Proteomes" id="UP000075714">
    <property type="component" value="Unassembled WGS sequence"/>
</dbReference>
<reference evidence="2" key="1">
    <citation type="journal article" date="2016" name="Nat. Commun.">
        <title>The Gonium pectorale genome demonstrates co-option of cell cycle regulation during the evolution of multicellularity.</title>
        <authorList>
            <person name="Hanschen E.R."/>
            <person name="Marriage T.N."/>
            <person name="Ferris P.J."/>
            <person name="Hamaji T."/>
            <person name="Toyoda A."/>
            <person name="Fujiyama A."/>
            <person name="Neme R."/>
            <person name="Noguchi H."/>
            <person name="Minakuchi Y."/>
            <person name="Suzuki M."/>
            <person name="Kawai-Toyooka H."/>
            <person name="Smith D.R."/>
            <person name="Sparks H."/>
            <person name="Anderson J."/>
            <person name="Bakaric R."/>
            <person name="Luria V."/>
            <person name="Karger A."/>
            <person name="Kirschner M.W."/>
            <person name="Durand P.M."/>
            <person name="Michod R.E."/>
            <person name="Nozaki H."/>
            <person name="Olson B.J."/>
        </authorList>
    </citation>
    <scope>NUCLEOTIDE SEQUENCE [LARGE SCALE GENOMIC DNA]</scope>
    <source>
        <strain evidence="2">NIES-2863</strain>
    </source>
</reference>
<gene>
    <name evidence="1" type="ORF">GPECTOR_24g298</name>
</gene>
<name>A0A150GGQ3_GONPE</name>
<comment type="caution">
    <text evidence="1">The sequence shown here is derived from an EMBL/GenBank/DDBJ whole genome shotgun (WGS) entry which is preliminary data.</text>
</comment>
<evidence type="ECO:0000313" key="2">
    <source>
        <dbReference type="Proteomes" id="UP000075714"/>
    </source>
</evidence>
<organism evidence="1 2">
    <name type="scientific">Gonium pectorale</name>
    <name type="common">Green alga</name>
    <dbReference type="NCBI Taxonomy" id="33097"/>
    <lineage>
        <taxon>Eukaryota</taxon>
        <taxon>Viridiplantae</taxon>
        <taxon>Chlorophyta</taxon>
        <taxon>core chlorophytes</taxon>
        <taxon>Chlorophyceae</taxon>
        <taxon>CS clade</taxon>
        <taxon>Chlamydomonadales</taxon>
        <taxon>Volvocaceae</taxon>
        <taxon>Gonium</taxon>
    </lineage>
</organism>
<evidence type="ECO:0000313" key="1">
    <source>
        <dbReference type="EMBL" id="KXZ49008.1"/>
    </source>
</evidence>
<sequence length="56" mass="6074">MVIVHMGIAKAKGPRAIDAPSYFISYRTKAAMPHAFDGGLSSAFNSTVFIHQYDGE</sequence>
<dbReference type="AlphaFoldDB" id="A0A150GGQ3"/>
<protein>
    <submittedName>
        <fullName evidence="1">Uncharacterized protein</fullName>
    </submittedName>
</protein>
<keyword evidence="2" id="KW-1185">Reference proteome</keyword>
<proteinExistence type="predicted"/>
<dbReference type="EMBL" id="LSYV01000025">
    <property type="protein sequence ID" value="KXZ49008.1"/>
    <property type="molecule type" value="Genomic_DNA"/>
</dbReference>